<accession>A0A4V2JZ37</accession>
<evidence type="ECO:0000256" key="4">
    <source>
        <dbReference type="ARBA" id="ARBA00022691"/>
    </source>
</evidence>
<evidence type="ECO:0000313" key="9">
    <source>
        <dbReference type="EMBL" id="TBU23513.1"/>
    </source>
</evidence>
<dbReference type="InterPro" id="IPR029063">
    <property type="entry name" value="SAM-dependent_MTases_sf"/>
</dbReference>
<feature type="compositionally biased region" description="Polar residues" evidence="7">
    <location>
        <begin position="118"/>
        <end position="129"/>
    </location>
</feature>
<dbReference type="PANTHER" id="PTHR12315:SF0">
    <property type="entry name" value="7SK SNRNA METHYLPHOSPHATE CAPPING ENZYME"/>
    <property type="match status" value="1"/>
</dbReference>
<dbReference type="Pfam" id="PF08241">
    <property type="entry name" value="Methyltransf_11"/>
    <property type="match status" value="1"/>
</dbReference>
<evidence type="ECO:0000256" key="2">
    <source>
        <dbReference type="ARBA" id="ARBA00022603"/>
    </source>
</evidence>
<dbReference type="GO" id="GO:0032259">
    <property type="term" value="P:methylation"/>
    <property type="evidence" value="ECO:0007669"/>
    <property type="project" value="UniProtKB-KW"/>
</dbReference>
<feature type="domain" description="Bin3-type SAM" evidence="8">
    <location>
        <begin position="27"/>
        <end position="290"/>
    </location>
</feature>
<keyword evidence="3 6" id="KW-0808">Transferase</keyword>
<dbReference type="CDD" id="cd02440">
    <property type="entry name" value="AdoMet_MTases"/>
    <property type="match status" value="1"/>
</dbReference>
<organism evidence="9">
    <name type="scientific">Dichomitus squalens</name>
    <dbReference type="NCBI Taxonomy" id="114155"/>
    <lineage>
        <taxon>Eukaryota</taxon>
        <taxon>Fungi</taxon>
        <taxon>Dikarya</taxon>
        <taxon>Basidiomycota</taxon>
        <taxon>Agaricomycotina</taxon>
        <taxon>Agaricomycetes</taxon>
        <taxon>Polyporales</taxon>
        <taxon>Polyporaceae</taxon>
        <taxon>Dichomitus</taxon>
    </lineage>
</organism>
<reference evidence="9" key="1">
    <citation type="submission" date="2019-01" db="EMBL/GenBank/DDBJ databases">
        <title>Draft genome sequences of three monokaryotic isolates of the white-rot basidiomycete fungus Dichomitus squalens.</title>
        <authorList>
            <consortium name="DOE Joint Genome Institute"/>
            <person name="Lopez S.C."/>
            <person name="Andreopoulos B."/>
            <person name="Pangilinan J."/>
            <person name="Lipzen A."/>
            <person name="Riley R."/>
            <person name="Ahrendt S."/>
            <person name="Ng V."/>
            <person name="Barry K."/>
            <person name="Daum C."/>
            <person name="Grigoriev I.V."/>
            <person name="Hilden K.S."/>
            <person name="Makela M.R."/>
            <person name="de Vries R.P."/>
        </authorList>
    </citation>
    <scope>NUCLEOTIDE SEQUENCE [LARGE SCALE GENOMIC DNA]</scope>
    <source>
        <strain evidence="9">OM18370.1</strain>
    </source>
</reference>
<feature type="compositionally biased region" description="Polar residues" evidence="7">
    <location>
        <begin position="99"/>
        <end position="108"/>
    </location>
</feature>
<dbReference type="InterPro" id="IPR013216">
    <property type="entry name" value="Methyltransf_11"/>
</dbReference>
<dbReference type="GO" id="GO:0017069">
    <property type="term" value="F:snRNA binding"/>
    <property type="evidence" value="ECO:0007669"/>
    <property type="project" value="TreeGrafter"/>
</dbReference>
<dbReference type="GO" id="GO:0040031">
    <property type="term" value="P:snRNA modification"/>
    <property type="evidence" value="ECO:0007669"/>
    <property type="project" value="TreeGrafter"/>
</dbReference>
<dbReference type="GO" id="GO:0008757">
    <property type="term" value="F:S-adenosylmethionine-dependent methyltransferase activity"/>
    <property type="evidence" value="ECO:0007669"/>
    <property type="project" value="InterPro"/>
</dbReference>
<dbReference type="AlphaFoldDB" id="A0A4V2JZ37"/>
<keyword evidence="2 6" id="KW-0489">Methyltransferase</keyword>
<dbReference type="OrthoDB" id="540004at2759"/>
<evidence type="ECO:0000256" key="3">
    <source>
        <dbReference type="ARBA" id="ARBA00022679"/>
    </source>
</evidence>
<dbReference type="InterPro" id="IPR039772">
    <property type="entry name" value="Bin3-like"/>
</dbReference>
<keyword evidence="4 5" id="KW-0949">S-adenosyl-L-methionine</keyword>
<dbReference type="Pfam" id="PF06859">
    <property type="entry name" value="Bin3"/>
    <property type="match status" value="1"/>
</dbReference>
<comment type="similarity">
    <text evidence="1 6">Belongs to the methyltransferase superfamily.</text>
</comment>
<feature type="region of interest" description="Disordered" evidence="7">
    <location>
        <begin position="87"/>
        <end position="129"/>
    </location>
</feature>
<dbReference type="PANTHER" id="PTHR12315">
    <property type="entry name" value="BICOID-INTERACTING PROTEIN RELATED"/>
    <property type="match status" value="1"/>
</dbReference>
<name>A0A4V2JZ37_9APHY</name>
<dbReference type="EC" id="2.1.1.-" evidence="6"/>
<sequence length="290" mass="32398">MVMATKTRVPTYGNYHGYYNKRPATNDPRLGLVPRALFAGARVLDVGCNEGLVTCEIAQNLHAKRVIGVDIDDTLVSAAWKHRRSVWSQQGPIHREDTQGNVSESSTPDSRKRRRISNSDTEAASSSQGGLANYFPASFEHMFGPLPIPASGANKDVADIFPHNVTFRTADWVKEEIPEDAEGYDVIVAFSISKWIHLNGGDEGLRTFFRRVHEVLRPGGTFVLEPQEWDTYGKAKRMDPRLKENAKHLLLRPDDFGRVLQEIGFGPAEHLGEAGEGGFRRPIDIYVKMQ</sequence>
<evidence type="ECO:0000256" key="1">
    <source>
        <dbReference type="ARBA" id="ARBA00008361"/>
    </source>
</evidence>
<protein>
    <recommendedName>
        <fullName evidence="6">RNA methyltransferase</fullName>
        <ecNumber evidence="6">2.1.1.-</ecNumber>
    </recommendedName>
</protein>
<dbReference type="GO" id="GO:0008173">
    <property type="term" value="F:RNA methyltransferase activity"/>
    <property type="evidence" value="ECO:0007669"/>
    <property type="project" value="UniProtKB-UniRule"/>
</dbReference>
<proteinExistence type="inferred from homology"/>
<evidence type="ECO:0000256" key="5">
    <source>
        <dbReference type="PROSITE-ProRule" id="PRU00848"/>
    </source>
</evidence>
<dbReference type="GO" id="GO:0008171">
    <property type="term" value="F:O-methyltransferase activity"/>
    <property type="evidence" value="ECO:0007669"/>
    <property type="project" value="UniProtKB-UniRule"/>
</dbReference>
<evidence type="ECO:0000259" key="8">
    <source>
        <dbReference type="PROSITE" id="PS51515"/>
    </source>
</evidence>
<dbReference type="PROSITE" id="PS51515">
    <property type="entry name" value="BIN3_SAM"/>
    <property type="match status" value="1"/>
</dbReference>
<evidence type="ECO:0000256" key="6">
    <source>
        <dbReference type="RuleBase" id="RU367087"/>
    </source>
</evidence>
<dbReference type="Gene3D" id="3.40.50.150">
    <property type="entry name" value="Vaccinia Virus protein VP39"/>
    <property type="match status" value="1"/>
</dbReference>
<dbReference type="Proteomes" id="UP000292957">
    <property type="component" value="Unassembled WGS sequence"/>
</dbReference>
<dbReference type="SUPFAM" id="SSF53335">
    <property type="entry name" value="S-adenosyl-L-methionine-dependent methyltransferases"/>
    <property type="match status" value="1"/>
</dbReference>
<dbReference type="InterPro" id="IPR010675">
    <property type="entry name" value="Bin3_C"/>
</dbReference>
<evidence type="ECO:0000256" key="7">
    <source>
        <dbReference type="SAM" id="MobiDB-lite"/>
    </source>
</evidence>
<gene>
    <name evidence="9" type="ORF">BD311DRAFT_768369</name>
</gene>
<dbReference type="EMBL" id="ML143503">
    <property type="protein sequence ID" value="TBU23513.1"/>
    <property type="molecule type" value="Genomic_DNA"/>
</dbReference>
<dbReference type="InterPro" id="IPR024160">
    <property type="entry name" value="BIN3_SAM-bd_dom"/>
</dbReference>